<evidence type="ECO:0000256" key="1">
    <source>
        <dbReference type="SAM" id="MobiDB-lite"/>
    </source>
</evidence>
<feature type="compositionally biased region" description="Basic and acidic residues" evidence="1">
    <location>
        <begin position="31"/>
        <end position="45"/>
    </location>
</feature>
<dbReference type="EMBL" id="CADCXU010026936">
    <property type="protein sequence ID" value="CAB0013656.1"/>
    <property type="molecule type" value="Genomic_DNA"/>
</dbReference>
<evidence type="ECO:0008006" key="5">
    <source>
        <dbReference type="Google" id="ProtNLM"/>
    </source>
</evidence>
<keyword evidence="4" id="KW-1185">Reference proteome</keyword>
<dbReference type="Proteomes" id="UP000479000">
    <property type="component" value="Unassembled WGS sequence"/>
</dbReference>
<name>A0A6H5HI90_9HEMI</name>
<gene>
    <name evidence="3" type="ORF">NTEN_LOCUS18246</name>
    <name evidence="2" type="ORF">NTEN_LOCUS4301</name>
</gene>
<dbReference type="Pfam" id="PF10195">
    <property type="entry name" value="Phospho_p8"/>
    <property type="match status" value="1"/>
</dbReference>
<dbReference type="PANTHER" id="PTHR17149:SF4">
    <property type="entry name" value="RH17958P"/>
    <property type="match status" value="1"/>
</dbReference>
<feature type="region of interest" description="Disordered" evidence="1">
    <location>
        <begin position="23"/>
        <end position="49"/>
    </location>
</feature>
<dbReference type="EMBL" id="CADCXU010006451">
    <property type="protein sequence ID" value="CAA9998007.1"/>
    <property type="molecule type" value="Genomic_DNA"/>
</dbReference>
<reference evidence="3 4" key="1">
    <citation type="submission" date="2020-02" db="EMBL/GenBank/DDBJ databases">
        <authorList>
            <person name="Ferguson B K."/>
        </authorList>
    </citation>
    <scope>NUCLEOTIDE SEQUENCE [LARGE SCALE GENOMIC DNA]</scope>
</reference>
<dbReference type="PANTHER" id="PTHR17149">
    <property type="entry name" value="NUCLEAR PROTEIN 1 AND 2"/>
    <property type="match status" value="1"/>
</dbReference>
<evidence type="ECO:0000313" key="2">
    <source>
        <dbReference type="EMBL" id="CAA9998007.1"/>
    </source>
</evidence>
<organism evidence="3 4">
    <name type="scientific">Nesidiocoris tenuis</name>
    <dbReference type="NCBI Taxonomy" id="355587"/>
    <lineage>
        <taxon>Eukaryota</taxon>
        <taxon>Metazoa</taxon>
        <taxon>Ecdysozoa</taxon>
        <taxon>Arthropoda</taxon>
        <taxon>Hexapoda</taxon>
        <taxon>Insecta</taxon>
        <taxon>Pterygota</taxon>
        <taxon>Neoptera</taxon>
        <taxon>Paraneoptera</taxon>
        <taxon>Hemiptera</taxon>
        <taxon>Heteroptera</taxon>
        <taxon>Panheteroptera</taxon>
        <taxon>Cimicomorpha</taxon>
        <taxon>Miridae</taxon>
        <taxon>Dicyphina</taxon>
        <taxon>Nesidiocoris</taxon>
    </lineage>
</organism>
<dbReference type="OrthoDB" id="10030453at2759"/>
<dbReference type="GO" id="GO:0045786">
    <property type="term" value="P:negative regulation of cell cycle"/>
    <property type="evidence" value="ECO:0007669"/>
    <property type="project" value="TreeGrafter"/>
</dbReference>
<dbReference type="AlphaFoldDB" id="A0A6H5HI90"/>
<dbReference type="InterPro" id="IPR018792">
    <property type="entry name" value="NUPR1-like"/>
</dbReference>
<evidence type="ECO:0000313" key="3">
    <source>
        <dbReference type="EMBL" id="CAB0013656.1"/>
    </source>
</evidence>
<proteinExistence type="predicted"/>
<protein>
    <recommendedName>
        <fullName evidence="5">Nuclear protein 1</fullName>
    </recommendedName>
</protein>
<sequence length="68" mass="8077">MSEAHFDEYEHYNYEIEKHIFSGASGKNRTKREASEHTNHTDPSGHTRKIVTKLHNTEINRKEKILQR</sequence>
<dbReference type="GO" id="GO:0008285">
    <property type="term" value="P:negative regulation of cell population proliferation"/>
    <property type="evidence" value="ECO:0007669"/>
    <property type="project" value="TreeGrafter"/>
</dbReference>
<evidence type="ECO:0000313" key="4">
    <source>
        <dbReference type="Proteomes" id="UP000479000"/>
    </source>
</evidence>
<dbReference type="GO" id="GO:0006357">
    <property type="term" value="P:regulation of transcription by RNA polymerase II"/>
    <property type="evidence" value="ECO:0007669"/>
    <property type="project" value="TreeGrafter"/>
</dbReference>
<accession>A0A6H5HI90</accession>
<dbReference type="GO" id="GO:0005634">
    <property type="term" value="C:nucleus"/>
    <property type="evidence" value="ECO:0007669"/>
    <property type="project" value="TreeGrafter"/>
</dbReference>